<evidence type="ECO:0000313" key="3">
    <source>
        <dbReference type="Proteomes" id="UP001500363"/>
    </source>
</evidence>
<name>A0ABN2AL15_9ACTN</name>
<dbReference type="RefSeq" id="WP_344172360.1">
    <property type="nucleotide sequence ID" value="NZ_BAAANC010000001.1"/>
</dbReference>
<keyword evidence="3" id="KW-1185">Reference proteome</keyword>
<dbReference type="InterPro" id="IPR024072">
    <property type="entry name" value="DHFR-like_dom_sf"/>
</dbReference>
<dbReference type="PANTHER" id="PTHR38011:SF11">
    <property type="entry name" value="2,5-DIAMINO-6-RIBOSYLAMINO-4(3H)-PYRIMIDINONE 5'-PHOSPHATE REDUCTASE"/>
    <property type="match status" value="1"/>
</dbReference>
<dbReference type="Pfam" id="PF01872">
    <property type="entry name" value="RibD_C"/>
    <property type="match status" value="1"/>
</dbReference>
<dbReference type="InterPro" id="IPR050765">
    <property type="entry name" value="Riboflavin_Biosynth_HTPR"/>
</dbReference>
<accession>A0ABN2AL15</accession>
<dbReference type="EMBL" id="BAAANC010000001">
    <property type="protein sequence ID" value="GAA1519854.1"/>
    <property type="molecule type" value="Genomic_DNA"/>
</dbReference>
<comment type="caution">
    <text evidence="2">The sequence shown here is derived from an EMBL/GenBank/DDBJ whole genome shotgun (WGS) entry which is preliminary data.</text>
</comment>
<dbReference type="InterPro" id="IPR002734">
    <property type="entry name" value="RibDG_C"/>
</dbReference>
<proteinExistence type="predicted"/>
<gene>
    <name evidence="2" type="ORF">GCM10009741_20380</name>
</gene>
<dbReference type="SUPFAM" id="SSF53597">
    <property type="entry name" value="Dihydrofolate reductase-like"/>
    <property type="match status" value="1"/>
</dbReference>
<organism evidence="2 3">
    <name type="scientific">Kribbella lupini</name>
    <dbReference type="NCBI Taxonomy" id="291602"/>
    <lineage>
        <taxon>Bacteria</taxon>
        <taxon>Bacillati</taxon>
        <taxon>Actinomycetota</taxon>
        <taxon>Actinomycetes</taxon>
        <taxon>Propionibacteriales</taxon>
        <taxon>Kribbellaceae</taxon>
        <taxon>Kribbella</taxon>
    </lineage>
</organism>
<reference evidence="2 3" key="1">
    <citation type="journal article" date="2019" name="Int. J. Syst. Evol. Microbiol.">
        <title>The Global Catalogue of Microorganisms (GCM) 10K type strain sequencing project: providing services to taxonomists for standard genome sequencing and annotation.</title>
        <authorList>
            <consortium name="The Broad Institute Genomics Platform"/>
            <consortium name="The Broad Institute Genome Sequencing Center for Infectious Disease"/>
            <person name="Wu L."/>
            <person name="Ma J."/>
        </authorList>
    </citation>
    <scope>NUCLEOTIDE SEQUENCE [LARGE SCALE GENOMIC DNA]</scope>
    <source>
        <strain evidence="2 3">JCM 14303</strain>
    </source>
</reference>
<dbReference type="Gene3D" id="3.40.430.10">
    <property type="entry name" value="Dihydrofolate Reductase, subunit A"/>
    <property type="match status" value="1"/>
</dbReference>
<sequence length="201" mass="22169">MGKLVISQNISLDGVIEDPVGTRGRGNWFDFISARDREEWAKLELAEALGAEALLMGRRSYDWFIGRGWVTREGEWADRLRNLPKYVVSSSALDDPNWKNSMVLSGDVVQEVAQLKRQVNGDLVVNGSGQLVHTLLEHDLVDELRLITYPVVVGAGQRLFPKTNSLRPLRLVDVHTVGDGLAVLTYVMPGSSVSSRGRSAG</sequence>
<feature type="domain" description="Bacterial bifunctional deaminase-reductase C-terminal" evidence="1">
    <location>
        <begin position="5"/>
        <end position="182"/>
    </location>
</feature>
<dbReference type="PANTHER" id="PTHR38011">
    <property type="entry name" value="DIHYDROFOLATE REDUCTASE FAMILY PROTEIN (AFU_ORTHOLOGUE AFUA_8G06820)"/>
    <property type="match status" value="1"/>
</dbReference>
<evidence type="ECO:0000313" key="2">
    <source>
        <dbReference type="EMBL" id="GAA1519854.1"/>
    </source>
</evidence>
<protein>
    <submittedName>
        <fullName evidence="2">Dihydrofolate reductase family protein</fullName>
    </submittedName>
</protein>
<evidence type="ECO:0000259" key="1">
    <source>
        <dbReference type="Pfam" id="PF01872"/>
    </source>
</evidence>
<dbReference type="Proteomes" id="UP001500363">
    <property type="component" value="Unassembled WGS sequence"/>
</dbReference>